<dbReference type="CDD" id="cd07377">
    <property type="entry name" value="WHTH_GntR"/>
    <property type="match status" value="1"/>
</dbReference>
<dbReference type="InterPro" id="IPR050679">
    <property type="entry name" value="Bact_HTH_transcr_reg"/>
</dbReference>
<dbReference type="eggNOG" id="COG2188">
    <property type="taxonomic scope" value="Bacteria"/>
</dbReference>
<dbReference type="Gene3D" id="1.10.10.10">
    <property type="entry name" value="Winged helix-like DNA-binding domain superfamily/Winged helix DNA-binding domain"/>
    <property type="match status" value="1"/>
</dbReference>
<dbReference type="KEGG" id="pbo:PACID_34170"/>
<dbReference type="STRING" id="1171373.PACID_34170"/>
<dbReference type="InterPro" id="IPR036388">
    <property type="entry name" value="WH-like_DNA-bd_sf"/>
</dbReference>
<keyword evidence="1" id="KW-0805">Transcription regulation</keyword>
<evidence type="ECO:0000256" key="2">
    <source>
        <dbReference type="ARBA" id="ARBA00023125"/>
    </source>
</evidence>
<dbReference type="SMART" id="SM00866">
    <property type="entry name" value="UTRA"/>
    <property type="match status" value="1"/>
</dbReference>
<dbReference type="EMBL" id="CP003493">
    <property type="protein sequence ID" value="AFV91173.1"/>
    <property type="molecule type" value="Genomic_DNA"/>
</dbReference>
<proteinExistence type="predicted"/>
<dbReference type="Pfam" id="PF00392">
    <property type="entry name" value="GntR"/>
    <property type="match status" value="1"/>
</dbReference>
<organism evidence="5 6">
    <name type="scientific">Acidipropionibacterium acidipropionici (strain ATCC 4875 / DSM 20272 / JCM 6432 / NBRC 12425 / NCIMB 8070 / 4)</name>
    <name type="common">Propionibacterium acidipropionici</name>
    <dbReference type="NCBI Taxonomy" id="1171373"/>
    <lineage>
        <taxon>Bacteria</taxon>
        <taxon>Bacillati</taxon>
        <taxon>Actinomycetota</taxon>
        <taxon>Actinomycetes</taxon>
        <taxon>Propionibacteriales</taxon>
        <taxon>Propionibacteriaceae</taxon>
        <taxon>Acidipropionibacterium</taxon>
    </lineage>
</organism>
<dbReference type="GO" id="GO:0003700">
    <property type="term" value="F:DNA-binding transcription factor activity"/>
    <property type="evidence" value="ECO:0007669"/>
    <property type="project" value="InterPro"/>
</dbReference>
<protein>
    <submittedName>
        <fullName evidence="5">Transcriptional regulator, GntR family</fullName>
    </submittedName>
</protein>
<dbReference type="GO" id="GO:0045892">
    <property type="term" value="P:negative regulation of DNA-templated transcription"/>
    <property type="evidence" value="ECO:0007669"/>
    <property type="project" value="TreeGrafter"/>
</dbReference>
<dbReference type="SUPFAM" id="SSF46785">
    <property type="entry name" value="Winged helix' DNA-binding domain"/>
    <property type="match status" value="1"/>
</dbReference>
<dbReference type="Gene3D" id="3.40.1410.10">
    <property type="entry name" value="Chorismate lyase-like"/>
    <property type="match status" value="1"/>
</dbReference>
<dbReference type="Proteomes" id="UP000000214">
    <property type="component" value="Chromosome"/>
</dbReference>
<feature type="domain" description="HTH gntR-type" evidence="4">
    <location>
        <begin position="48"/>
        <end position="116"/>
    </location>
</feature>
<dbReference type="GO" id="GO:0003677">
    <property type="term" value="F:DNA binding"/>
    <property type="evidence" value="ECO:0007669"/>
    <property type="project" value="UniProtKB-KW"/>
</dbReference>
<dbReference type="HOGENOM" id="CLU_063236_2_3_11"/>
<dbReference type="InterPro" id="IPR000524">
    <property type="entry name" value="Tscrpt_reg_HTH_GntR"/>
</dbReference>
<evidence type="ECO:0000313" key="6">
    <source>
        <dbReference type="Proteomes" id="UP000000214"/>
    </source>
</evidence>
<evidence type="ECO:0000313" key="5">
    <source>
        <dbReference type="EMBL" id="AFV91173.1"/>
    </source>
</evidence>
<dbReference type="PANTHER" id="PTHR44846:SF17">
    <property type="entry name" value="GNTR-FAMILY TRANSCRIPTIONAL REGULATOR"/>
    <property type="match status" value="1"/>
</dbReference>
<name>K7S196_ACIA4</name>
<dbReference type="InterPro" id="IPR028978">
    <property type="entry name" value="Chorismate_lyase_/UTRA_dom_sf"/>
</dbReference>
<dbReference type="InterPro" id="IPR036390">
    <property type="entry name" value="WH_DNA-bd_sf"/>
</dbReference>
<keyword evidence="3" id="KW-0804">Transcription</keyword>
<reference evidence="5 6" key="1">
    <citation type="journal article" date="2012" name="BMC Genomics">
        <title>The genome sequence of Propionibacterium acidipropionici provides insights into its biotechnological and industrial potential.</title>
        <authorList>
            <person name="Parizzi L.P."/>
            <person name="Grassi M.C."/>
            <person name="Llerena L.A."/>
            <person name="Carazzolle M.F."/>
            <person name="Queiroz V.L."/>
            <person name="Lunardi I."/>
            <person name="Zeidler A.F."/>
            <person name="Teixeira P.J."/>
            <person name="Mieczkowski P."/>
            <person name="Rincones J."/>
            <person name="Pereira G.A."/>
        </authorList>
    </citation>
    <scope>NUCLEOTIDE SEQUENCE [LARGE SCALE GENOMIC DNA]</scope>
    <source>
        <strain evidence="6">ATCC 4875 / DSM 20272 / JCM 6432 / NBRC 12425 / NCIMB 8070</strain>
    </source>
</reference>
<gene>
    <name evidence="5" type="ordered locus">PACID_34170</name>
</gene>
<dbReference type="AlphaFoldDB" id="K7S196"/>
<dbReference type="Pfam" id="PF07702">
    <property type="entry name" value="UTRA"/>
    <property type="match status" value="1"/>
</dbReference>
<evidence type="ECO:0000256" key="1">
    <source>
        <dbReference type="ARBA" id="ARBA00023015"/>
    </source>
</evidence>
<dbReference type="PATRIC" id="fig|1171373.8.peg.3365"/>
<dbReference type="SMART" id="SM00345">
    <property type="entry name" value="HTH_GNTR"/>
    <property type="match status" value="1"/>
</dbReference>
<dbReference type="InterPro" id="IPR011663">
    <property type="entry name" value="UTRA"/>
</dbReference>
<dbReference type="SUPFAM" id="SSF64288">
    <property type="entry name" value="Chorismate lyase-like"/>
    <property type="match status" value="1"/>
</dbReference>
<dbReference type="PROSITE" id="PS50949">
    <property type="entry name" value="HTH_GNTR"/>
    <property type="match status" value="1"/>
</dbReference>
<evidence type="ECO:0000256" key="3">
    <source>
        <dbReference type="ARBA" id="ARBA00023163"/>
    </source>
</evidence>
<sequence>MPCPDSQGHVLATEHLDEDLMSTAVPTPDPRADEPFIPDIDLDRDSSEPLYQQIARPLEDLILSGTLASGRLIEDEVSMAQRLHVSRPTARRALQDLVGRGLLTRRRGAGTRVTPSHVRRTLSLTSLNDDLLKAGFKPRTDVVSYEVRLADEDEADLLHCEPGDEIVRIERVRMIEDRPLAFMTNLLPVQGAPTLTQLSRSGLYACLEDRGIHPVAASQSVGARTADAQDAEHLGIAAGSALLTMQRTAYDANENVIEYGSHIYNAALYSFQFNLTGD</sequence>
<evidence type="ECO:0000259" key="4">
    <source>
        <dbReference type="PROSITE" id="PS50949"/>
    </source>
</evidence>
<dbReference type="PANTHER" id="PTHR44846">
    <property type="entry name" value="MANNOSYL-D-GLYCERATE TRANSPORT/METABOLISM SYSTEM REPRESSOR MNGR-RELATED"/>
    <property type="match status" value="1"/>
</dbReference>
<keyword evidence="2" id="KW-0238">DNA-binding</keyword>
<accession>K7S196</accession>